<name>A0A2N6NN96_BEABA</name>
<comment type="caution">
    <text evidence="2">The sequence shown here is derived from an EMBL/GenBank/DDBJ whole genome shotgun (WGS) entry which is preliminary data.</text>
</comment>
<evidence type="ECO:0000313" key="3">
    <source>
        <dbReference type="Proteomes" id="UP000235728"/>
    </source>
</evidence>
<feature type="region of interest" description="Disordered" evidence="1">
    <location>
        <begin position="54"/>
        <end position="77"/>
    </location>
</feature>
<accession>A0A2N6NN96</accession>
<reference evidence="2 3" key="1">
    <citation type="journal article" date="2016" name="Appl. Microbiol. Biotechnol.">
        <title>Characterization of T-DNA insertion mutants with decreased virulence in the entomopathogenic fungus Beauveria bassiana JEF-007.</title>
        <authorList>
            <person name="Kim S."/>
            <person name="Lee S.J."/>
            <person name="Nai Y.S."/>
            <person name="Yu J.S."/>
            <person name="Lee M.R."/>
            <person name="Yang Y.T."/>
            <person name="Kim J.S."/>
        </authorList>
    </citation>
    <scope>NUCLEOTIDE SEQUENCE [LARGE SCALE GENOMIC DNA]</scope>
    <source>
        <strain evidence="2 3">JEF-007</strain>
    </source>
</reference>
<feature type="region of interest" description="Disordered" evidence="1">
    <location>
        <begin position="1"/>
        <end position="25"/>
    </location>
</feature>
<organism evidence="2 3">
    <name type="scientific">Beauveria bassiana</name>
    <name type="common">White muscardine disease fungus</name>
    <name type="synonym">Tritirachium shiotae</name>
    <dbReference type="NCBI Taxonomy" id="176275"/>
    <lineage>
        <taxon>Eukaryota</taxon>
        <taxon>Fungi</taxon>
        <taxon>Dikarya</taxon>
        <taxon>Ascomycota</taxon>
        <taxon>Pezizomycotina</taxon>
        <taxon>Sordariomycetes</taxon>
        <taxon>Hypocreomycetidae</taxon>
        <taxon>Hypocreales</taxon>
        <taxon>Cordycipitaceae</taxon>
        <taxon>Beauveria</taxon>
    </lineage>
</organism>
<evidence type="ECO:0000256" key="1">
    <source>
        <dbReference type="SAM" id="MobiDB-lite"/>
    </source>
</evidence>
<dbReference type="AlphaFoldDB" id="A0A2N6NN96"/>
<dbReference type="Proteomes" id="UP000235728">
    <property type="component" value="Unassembled WGS sequence"/>
</dbReference>
<protein>
    <submittedName>
        <fullName evidence="2">Uncharacterized protein</fullName>
    </submittedName>
</protein>
<evidence type="ECO:0000313" key="2">
    <source>
        <dbReference type="EMBL" id="PMB68751.1"/>
    </source>
</evidence>
<proteinExistence type="predicted"/>
<gene>
    <name evidence="2" type="ORF">BM221_005333</name>
</gene>
<sequence>MVLRGASVSSGRRAQGVASRGSKDQVWDDGVSLDIIVPANVDDEVMLNVDARRRRRTGHANGGAASWQGRANAKGEI</sequence>
<dbReference type="EMBL" id="MRVG01000005">
    <property type="protein sequence ID" value="PMB68751.1"/>
    <property type="molecule type" value="Genomic_DNA"/>
</dbReference>